<sequence length="251" mass="29787">MPYVERIVKAGDVIEHKKMFTARVHPRGATRAENKGKTKAAAEKVNVRRAEEQLRWILNANFRRGDYHLVLHYYDKSITLDQAERDRKEFLRLARKEYRKQGVDWKYVACTETKRMTNIHHHIVIKPLDMDTLQTIWERVLGGRSGHLSVMPLDRRGNHAKLAHYLLKETESTMRRYREAGLRDKRFSTSKGLIRPKPTYRVVQAKSWTNEPRPRKGYYLMKDDDGEIVRCGVYELTGWPWMEYFEIRADL</sequence>
<reference evidence="2" key="1">
    <citation type="journal article" date="2021" name="Proc. Natl. Acad. Sci. U.S.A.">
        <title>A Catalog of Tens of Thousands of Viruses from Human Metagenomes Reveals Hidden Associations with Chronic Diseases.</title>
        <authorList>
            <person name="Tisza M.J."/>
            <person name="Buck C.B."/>
        </authorList>
    </citation>
    <scope>NUCLEOTIDE SEQUENCE</scope>
    <source>
        <strain evidence="2">CtJLD79</strain>
    </source>
</reference>
<accession>A0A8S5RF45</accession>
<feature type="domain" description="Replication-associated protein ORF2/G2P" evidence="1">
    <location>
        <begin position="73"/>
        <end position="139"/>
    </location>
</feature>
<name>A0A8S5RF45_9VIRU</name>
<organism evidence="2">
    <name type="scientific">virus sp. ctJLD79</name>
    <dbReference type="NCBI Taxonomy" id="2827987"/>
    <lineage>
        <taxon>Viruses</taxon>
    </lineage>
</organism>
<protein>
    <recommendedName>
        <fullName evidence="1">Replication-associated protein ORF2/G2P domain-containing protein</fullName>
    </recommendedName>
</protein>
<evidence type="ECO:0000313" key="2">
    <source>
        <dbReference type="EMBL" id="DAE29697.1"/>
    </source>
</evidence>
<dbReference type="Pfam" id="PF23343">
    <property type="entry name" value="REP_ORF2-G2P"/>
    <property type="match status" value="1"/>
</dbReference>
<dbReference type="EMBL" id="BK059097">
    <property type="protein sequence ID" value="DAE29697.1"/>
    <property type="molecule type" value="Genomic_DNA"/>
</dbReference>
<evidence type="ECO:0000259" key="1">
    <source>
        <dbReference type="Pfam" id="PF23343"/>
    </source>
</evidence>
<dbReference type="InterPro" id="IPR056906">
    <property type="entry name" value="ORF2/G2P_dom"/>
</dbReference>
<proteinExistence type="predicted"/>